<comment type="catalytic activity">
    <reaction evidence="6">
        <text>2-oxosuccinamate + H2O = oxaloacetate + NH4(+)</text>
        <dbReference type="Rhea" id="RHEA:59412"/>
        <dbReference type="ChEBI" id="CHEBI:15377"/>
        <dbReference type="ChEBI" id="CHEBI:16452"/>
        <dbReference type="ChEBI" id="CHEBI:28938"/>
        <dbReference type="ChEBI" id="CHEBI:57735"/>
        <dbReference type="EC" id="3.5.1.3"/>
    </reaction>
    <physiologicalReaction direction="left-to-right" evidence="6">
        <dbReference type="Rhea" id="RHEA:59413"/>
    </physiologicalReaction>
</comment>
<keyword evidence="2" id="KW-0378">Hydrolase</keyword>
<dbReference type="PANTHER" id="PTHR23088:SF30">
    <property type="entry name" value="OMEGA-AMIDASE NIT2"/>
    <property type="match status" value="1"/>
</dbReference>
<dbReference type="Gene3D" id="3.60.110.10">
    <property type="entry name" value="Carbon-nitrogen hydrolase"/>
    <property type="match status" value="1"/>
</dbReference>
<dbReference type="InterPro" id="IPR003010">
    <property type="entry name" value="C-N_Hydrolase"/>
</dbReference>
<evidence type="ECO:0000256" key="4">
    <source>
        <dbReference type="ARBA" id="ARBA00039118"/>
    </source>
</evidence>
<organism evidence="8 9">
    <name type="scientific">Hypothenemus hampei</name>
    <name type="common">Coffee berry borer</name>
    <dbReference type="NCBI Taxonomy" id="57062"/>
    <lineage>
        <taxon>Eukaryota</taxon>
        <taxon>Metazoa</taxon>
        <taxon>Ecdysozoa</taxon>
        <taxon>Arthropoda</taxon>
        <taxon>Hexapoda</taxon>
        <taxon>Insecta</taxon>
        <taxon>Pterygota</taxon>
        <taxon>Neoptera</taxon>
        <taxon>Endopterygota</taxon>
        <taxon>Coleoptera</taxon>
        <taxon>Polyphaga</taxon>
        <taxon>Cucujiformia</taxon>
        <taxon>Curculionidae</taxon>
        <taxon>Scolytinae</taxon>
        <taxon>Hypothenemus</taxon>
    </lineage>
</organism>
<evidence type="ECO:0000256" key="5">
    <source>
        <dbReference type="ARBA" id="ARBA00041576"/>
    </source>
</evidence>
<name>A0ABD1F651_HYPHA</name>
<dbReference type="EC" id="3.5.1.3" evidence="4"/>
<reference evidence="8 9" key="1">
    <citation type="submission" date="2024-05" db="EMBL/GenBank/DDBJ databases">
        <title>Genetic variation in Jamaican populations of the coffee berry borer (Hypothenemus hampei).</title>
        <authorList>
            <person name="Errbii M."/>
            <person name="Myrie A."/>
        </authorList>
    </citation>
    <scope>NUCLEOTIDE SEQUENCE [LARGE SCALE GENOMIC DNA]</scope>
    <source>
        <strain evidence="8">JA-Hopewell-2020-01-JO</strain>
        <tissue evidence="8">Whole body</tissue>
    </source>
</reference>
<dbReference type="InterPro" id="IPR036526">
    <property type="entry name" value="C-N_Hydrolase_sf"/>
</dbReference>
<dbReference type="CDD" id="cd07572">
    <property type="entry name" value="nit"/>
    <property type="match status" value="1"/>
</dbReference>
<feature type="domain" description="CN hydrolase" evidence="7">
    <location>
        <begin position="11"/>
        <end position="255"/>
    </location>
</feature>
<evidence type="ECO:0000313" key="8">
    <source>
        <dbReference type="EMBL" id="KAL1513081.1"/>
    </source>
</evidence>
<gene>
    <name evidence="8" type="ORF">ABEB36_002552</name>
</gene>
<dbReference type="AlphaFoldDB" id="A0ABD1F651"/>
<protein>
    <recommendedName>
        <fullName evidence="4">omega-amidase</fullName>
        <ecNumber evidence="4">3.5.1.3</ecNumber>
    </recommendedName>
    <alternativeName>
        <fullName evidence="5">Nitrilase homolog 2</fullName>
    </alternativeName>
</protein>
<keyword evidence="9" id="KW-1185">Reference proteome</keyword>
<dbReference type="GO" id="GO:0050152">
    <property type="term" value="F:omega-amidase activity"/>
    <property type="evidence" value="ECO:0007669"/>
    <property type="project" value="UniProtKB-EC"/>
</dbReference>
<evidence type="ECO:0000259" key="7">
    <source>
        <dbReference type="PROSITE" id="PS50263"/>
    </source>
</evidence>
<evidence type="ECO:0000256" key="3">
    <source>
        <dbReference type="ARBA" id="ARBA00036637"/>
    </source>
</evidence>
<accession>A0ABD1F651</accession>
<evidence type="ECO:0000313" key="9">
    <source>
        <dbReference type="Proteomes" id="UP001566132"/>
    </source>
</evidence>
<dbReference type="Pfam" id="PF00795">
    <property type="entry name" value="CN_hydrolase"/>
    <property type="match status" value="1"/>
</dbReference>
<comment type="similarity">
    <text evidence="1">Belongs to the carbon-nitrogen hydrolase superfamily. NIT1/NIT2 family.</text>
</comment>
<dbReference type="SUPFAM" id="SSF56317">
    <property type="entry name" value="Carbon-nitrogen hydrolase"/>
    <property type="match status" value="1"/>
</dbReference>
<dbReference type="PROSITE" id="PS50263">
    <property type="entry name" value="CN_HYDROLASE"/>
    <property type="match status" value="1"/>
</dbReference>
<comment type="catalytic activity">
    <reaction evidence="3">
        <text>2-oxoglutaramate + H2O = 2-oxoglutarate + NH4(+)</text>
        <dbReference type="Rhea" id="RHEA:32963"/>
        <dbReference type="ChEBI" id="CHEBI:15377"/>
        <dbReference type="ChEBI" id="CHEBI:16769"/>
        <dbReference type="ChEBI" id="CHEBI:16810"/>
        <dbReference type="ChEBI" id="CHEBI:28938"/>
        <dbReference type="EC" id="3.5.1.3"/>
    </reaction>
    <physiologicalReaction direction="left-to-right" evidence="3">
        <dbReference type="Rhea" id="RHEA:32964"/>
    </physiologicalReaction>
</comment>
<evidence type="ECO:0000256" key="2">
    <source>
        <dbReference type="ARBA" id="ARBA00022801"/>
    </source>
</evidence>
<dbReference type="InterPro" id="IPR045254">
    <property type="entry name" value="Nit1/2_C-N_Hydrolase"/>
</dbReference>
<dbReference type="FunFam" id="3.60.110.10:FF:000002">
    <property type="entry name" value="Nitrilase family member 2"/>
    <property type="match status" value="1"/>
</dbReference>
<dbReference type="PANTHER" id="PTHR23088">
    <property type="entry name" value="NITRILASE-RELATED"/>
    <property type="match status" value="1"/>
</dbReference>
<evidence type="ECO:0000256" key="1">
    <source>
        <dbReference type="ARBA" id="ARBA00010613"/>
    </source>
</evidence>
<comment type="caution">
    <text evidence="8">The sequence shown here is derived from an EMBL/GenBank/DDBJ whole genome shotgun (WGS) entry which is preliminary data.</text>
</comment>
<dbReference type="Proteomes" id="UP001566132">
    <property type="component" value="Unassembled WGS sequence"/>
</dbReference>
<dbReference type="EMBL" id="JBDJPC010000002">
    <property type="protein sequence ID" value="KAL1513081.1"/>
    <property type="molecule type" value="Genomic_DNA"/>
</dbReference>
<evidence type="ECO:0000256" key="6">
    <source>
        <dbReference type="ARBA" id="ARBA00048745"/>
    </source>
</evidence>
<sequence length="284" mass="31772">MNQMQSIMRVLRTALIQSRVGKNRLENLQNAENLIAQAKNAGANLVALPECFNSPYGTKFFSEYAESIPNGPTSKMLSKAAKDNNIFLVGGTFPEIENDKFYNTCTVWNPAGELVAKYRKMHLFDIDIPGGITFKESDVLSAGNELASFDVNGIKVGLGICYDLRFEELAKLYRLQGVEILIYPAAFTLTTGPMHFELLQRSRATDNQVFVMAISPSRGEQGFMAWGHSQITDPWGKVIGQAKEGEEIVYGDLDLSECDKVRQQIPIFGQRRKDIYDTIRIGNR</sequence>
<proteinExistence type="inferred from homology"/>